<sequence>MIPVDFFSKYIKGKSVVKKTTAELKSDSSDIIWKAKMTGRRLSQGWENFAVAHDLQIGDVVLVKYEGDMIFHVSDLGPNFSDDHQDNEPPRNNSDDQDDIGKKLLKKHPRTDVDDDEGNFTSMKKRVKKNNPEAEAVSSSSSSDKSCFVPSMEKNGQKRRALSYLSYAPSHKRFVTFTLPPDYAKIDKLSLPKPFARENGINKPGEIYLTDEDGTIWPTTLLRDTKGFIRLGKGWKSFVIANNLTTSFTLKLTWEDTSTTPVLSLCGAESIGDIEQDSVPSSQNKFVTLTMTPDSFRKRRLRLPAKFLRENCINKPGEINLVGKDGTKWLVNRLLDKKGTMSLGKGFMDFVKANDLKLGESFTLELIWEDETPMLRLFPKESSSSKAKEKESISIEPRSRDSYSEVDNRFATLALTLEDLKACKLHLPSEFMKANGINKLGKLIILGGNKMELCGYLLSRDGGTVALEDGWDEFCEAHGVKLGESFTLEFINEQDKATPVLRFCSC</sequence>
<dbReference type="CDD" id="cd10017">
    <property type="entry name" value="B3_DNA"/>
    <property type="match status" value="4"/>
</dbReference>
<protein>
    <recommendedName>
        <fullName evidence="7">TF-B3 domain-containing protein</fullName>
    </recommendedName>
</protein>
<dbReference type="OrthoDB" id="1109907at2759"/>
<name>A0A6D2IZD4_9BRAS</name>
<dbReference type="SMART" id="SM01019">
    <property type="entry name" value="B3"/>
    <property type="match status" value="4"/>
</dbReference>
<comment type="subcellular location">
    <subcellularLocation>
        <location evidence="1">Nucleus</location>
    </subcellularLocation>
</comment>
<gene>
    <name evidence="8" type="ORF">MERR_LOCUS20255</name>
</gene>
<dbReference type="InterPro" id="IPR015300">
    <property type="entry name" value="DNA-bd_pseudobarrel_sf"/>
</dbReference>
<dbReference type="AlphaFoldDB" id="A0A6D2IZD4"/>
<evidence type="ECO:0000256" key="4">
    <source>
        <dbReference type="ARBA" id="ARBA00023163"/>
    </source>
</evidence>
<feature type="domain" description="TF-B3" evidence="7">
    <location>
        <begin position="174"/>
        <end position="269"/>
    </location>
</feature>
<dbReference type="SUPFAM" id="SSF101936">
    <property type="entry name" value="DNA-binding pseudobarrel domain"/>
    <property type="match status" value="4"/>
</dbReference>
<dbReference type="PANTHER" id="PTHR31674:SF96">
    <property type="entry name" value="B3 DOMAIN-CONTAINING PROTEIN REM-LIKE 3-RELATED"/>
    <property type="match status" value="1"/>
</dbReference>
<evidence type="ECO:0000256" key="1">
    <source>
        <dbReference type="ARBA" id="ARBA00004123"/>
    </source>
</evidence>
<evidence type="ECO:0000313" key="9">
    <source>
        <dbReference type="Proteomes" id="UP000467841"/>
    </source>
</evidence>
<feature type="domain" description="TF-B3" evidence="7">
    <location>
        <begin position="410"/>
        <end position="506"/>
    </location>
</feature>
<feature type="region of interest" description="Disordered" evidence="6">
    <location>
        <begin position="80"/>
        <end position="154"/>
    </location>
</feature>
<evidence type="ECO:0000259" key="7">
    <source>
        <dbReference type="PROSITE" id="PS50863"/>
    </source>
</evidence>
<dbReference type="Pfam" id="PF02362">
    <property type="entry name" value="B3"/>
    <property type="match status" value="3"/>
</dbReference>
<keyword evidence="5" id="KW-0539">Nucleus</keyword>
<evidence type="ECO:0000256" key="5">
    <source>
        <dbReference type="ARBA" id="ARBA00023242"/>
    </source>
</evidence>
<feature type="domain" description="TF-B3" evidence="7">
    <location>
        <begin position="1"/>
        <end position="79"/>
    </location>
</feature>
<dbReference type="PROSITE" id="PS50863">
    <property type="entry name" value="B3"/>
    <property type="match status" value="4"/>
</dbReference>
<dbReference type="GO" id="GO:0003677">
    <property type="term" value="F:DNA binding"/>
    <property type="evidence" value="ECO:0007669"/>
    <property type="project" value="UniProtKB-KW"/>
</dbReference>
<feature type="domain" description="TF-B3" evidence="7">
    <location>
        <begin position="286"/>
        <end position="381"/>
    </location>
</feature>
<accession>A0A6D2IZD4</accession>
<dbReference type="PANTHER" id="PTHR31674">
    <property type="entry name" value="B3 DOMAIN-CONTAINING PROTEIN REM-LIKE 3-RELATED"/>
    <property type="match status" value="1"/>
</dbReference>
<evidence type="ECO:0000256" key="6">
    <source>
        <dbReference type="SAM" id="MobiDB-lite"/>
    </source>
</evidence>
<dbReference type="EMBL" id="CACVBM020001129">
    <property type="protein sequence ID" value="CAA7033020.1"/>
    <property type="molecule type" value="Genomic_DNA"/>
</dbReference>
<evidence type="ECO:0000256" key="2">
    <source>
        <dbReference type="ARBA" id="ARBA00023015"/>
    </source>
</evidence>
<keyword evidence="9" id="KW-1185">Reference proteome</keyword>
<evidence type="ECO:0000313" key="8">
    <source>
        <dbReference type="EMBL" id="CAA7033020.1"/>
    </source>
</evidence>
<organism evidence="8 9">
    <name type="scientific">Microthlaspi erraticum</name>
    <dbReference type="NCBI Taxonomy" id="1685480"/>
    <lineage>
        <taxon>Eukaryota</taxon>
        <taxon>Viridiplantae</taxon>
        <taxon>Streptophyta</taxon>
        <taxon>Embryophyta</taxon>
        <taxon>Tracheophyta</taxon>
        <taxon>Spermatophyta</taxon>
        <taxon>Magnoliopsida</taxon>
        <taxon>eudicotyledons</taxon>
        <taxon>Gunneridae</taxon>
        <taxon>Pentapetalae</taxon>
        <taxon>rosids</taxon>
        <taxon>malvids</taxon>
        <taxon>Brassicales</taxon>
        <taxon>Brassicaceae</taxon>
        <taxon>Coluteocarpeae</taxon>
        <taxon>Microthlaspi</taxon>
    </lineage>
</organism>
<keyword evidence="4" id="KW-0804">Transcription</keyword>
<dbReference type="Gene3D" id="2.40.330.10">
    <property type="entry name" value="DNA-binding pseudobarrel domain"/>
    <property type="match status" value="4"/>
</dbReference>
<proteinExistence type="predicted"/>
<dbReference type="GO" id="GO:0005634">
    <property type="term" value="C:nucleus"/>
    <property type="evidence" value="ECO:0007669"/>
    <property type="project" value="UniProtKB-SubCell"/>
</dbReference>
<comment type="caution">
    <text evidence="8">The sequence shown here is derived from an EMBL/GenBank/DDBJ whole genome shotgun (WGS) entry which is preliminary data.</text>
</comment>
<reference evidence="8" key="1">
    <citation type="submission" date="2020-01" db="EMBL/GenBank/DDBJ databases">
        <authorList>
            <person name="Mishra B."/>
        </authorList>
    </citation>
    <scope>NUCLEOTIDE SEQUENCE [LARGE SCALE GENOMIC DNA]</scope>
</reference>
<dbReference type="InterPro" id="IPR039218">
    <property type="entry name" value="REM_fam"/>
</dbReference>
<keyword evidence="3" id="KW-0238">DNA-binding</keyword>
<evidence type="ECO:0000256" key="3">
    <source>
        <dbReference type="ARBA" id="ARBA00023125"/>
    </source>
</evidence>
<dbReference type="InterPro" id="IPR003340">
    <property type="entry name" value="B3_DNA-bd"/>
</dbReference>
<keyword evidence="2" id="KW-0805">Transcription regulation</keyword>
<dbReference type="Proteomes" id="UP000467841">
    <property type="component" value="Unassembled WGS sequence"/>
</dbReference>